<name>A0A1M6CGF0_9BACE</name>
<dbReference type="EMBL" id="FQZN01000004">
    <property type="protein sequence ID" value="SHI60066.1"/>
    <property type="molecule type" value="Genomic_DNA"/>
</dbReference>
<keyword evidence="2" id="KW-1185">Reference proteome</keyword>
<gene>
    <name evidence="1" type="ORF">SAMN05444350_104132</name>
</gene>
<evidence type="ECO:0000313" key="2">
    <source>
        <dbReference type="Proteomes" id="UP000184192"/>
    </source>
</evidence>
<reference evidence="2" key="1">
    <citation type="submission" date="2016-11" db="EMBL/GenBank/DDBJ databases">
        <authorList>
            <person name="Varghese N."/>
            <person name="Submissions S."/>
        </authorList>
    </citation>
    <scope>NUCLEOTIDE SEQUENCE [LARGE SCALE GENOMIC DNA]</scope>
    <source>
        <strain evidence="2">DSM 26884</strain>
    </source>
</reference>
<dbReference type="AlphaFoldDB" id="A0A1M6CGF0"/>
<sequence length="37" mass="3956">MGAKDVALRTAGSLSAYVRNNPEIVNRAADIGQRIIN</sequence>
<organism evidence="1 2">
    <name type="scientific">Bacteroides stercorirosoris</name>
    <dbReference type="NCBI Taxonomy" id="871324"/>
    <lineage>
        <taxon>Bacteria</taxon>
        <taxon>Pseudomonadati</taxon>
        <taxon>Bacteroidota</taxon>
        <taxon>Bacteroidia</taxon>
        <taxon>Bacteroidales</taxon>
        <taxon>Bacteroidaceae</taxon>
        <taxon>Bacteroides</taxon>
    </lineage>
</organism>
<evidence type="ECO:0000313" key="1">
    <source>
        <dbReference type="EMBL" id="SHI60066.1"/>
    </source>
</evidence>
<protein>
    <submittedName>
        <fullName evidence="1">Uncharacterized protein</fullName>
    </submittedName>
</protein>
<dbReference type="Proteomes" id="UP000184192">
    <property type="component" value="Unassembled WGS sequence"/>
</dbReference>
<proteinExistence type="predicted"/>
<accession>A0A1M6CGF0</accession>